<proteinExistence type="predicted"/>
<dbReference type="RefSeq" id="WP_212528319.1">
    <property type="nucleotide sequence ID" value="NZ_JAGSOG010000040.1"/>
</dbReference>
<keyword evidence="1" id="KW-1133">Transmembrane helix</keyword>
<evidence type="ECO:0000313" key="2">
    <source>
        <dbReference type="EMBL" id="MBR7833798.1"/>
    </source>
</evidence>
<sequence length="162" mass="17066">MATLTVWKFAEADAAQRALSTLEDLQRQQLITVQDGAVVSWPEGEKKPKTTQLHNLAGAGALGGAFWGMLFGILFFIPLIGLALGAAAGALGGSMADVGIDDSFIKEVKQKVTPGTSALFLLSSDAVLDKVKEHVGSLHAELIRTNLSAEQEAALRSAFSED</sequence>
<dbReference type="Proteomes" id="UP000675781">
    <property type="component" value="Unassembled WGS sequence"/>
</dbReference>
<dbReference type="InterPro" id="IPR009200">
    <property type="entry name" value="DUF1269_membrane"/>
</dbReference>
<organism evidence="2 3">
    <name type="scientific">Actinospica durhamensis</name>
    <dbReference type="NCBI Taxonomy" id="1508375"/>
    <lineage>
        <taxon>Bacteria</taxon>
        <taxon>Bacillati</taxon>
        <taxon>Actinomycetota</taxon>
        <taxon>Actinomycetes</taxon>
        <taxon>Catenulisporales</taxon>
        <taxon>Actinospicaceae</taxon>
        <taxon>Actinospica</taxon>
    </lineage>
</organism>
<reference evidence="2" key="1">
    <citation type="submission" date="2021-04" db="EMBL/GenBank/DDBJ databases">
        <title>Genome based classification of Actinospica acidithermotolerans sp. nov., an actinobacterium isolated from an Indonesian hot spring.</title>
        <authorList>
            <person name="Kusuma A.B."/>
            <person name="Putra K.E."/>
            <person name="Nafisah S."/>
            <person name="Loh J."/>
            <person name="Nouioui I."/>
            <person name="Goodfellow M."/>
        </authorList>
    </citation>
    <scope>NUCLEOTIDE SEQUENCE</scope>
    <source>
        <strain evidence="2">CSCA 57</strain>
    </source>
</reference>
<evidence type="ECO:0000256" key="1">
    <source>
        <dbReference type="SAM" id="Phobius"/>
    </source>
</evidence>
<keyword evidence="3" id="KW-1185">Reference proteome</keyword>
<dbReference type="Pfam" id="PF06897">
    <property type="entry name" value="DUF1269"/>
    <property type="match status" value="1"/>
</dbReference>
<name>A0A941EMT0_9ACTN</name>
<evidence type="ECO:0000313" key="3">
    <source>
        <dbReference type="Proteomes" id="UP000675781"/>
    </source>
</evidence>
<dbReference type="EMBL" id="JAGSOG010000040">
    <property type="protein sequence ID" value="MBR7833798.1"/>
    <property type="molecule type" value="Genomic_DNA"/>
</dbReference>
<comment type="caution">
    <text evidence="2">The sequence shown here is derived from an EMBL/GenBank/DDBJ whole genome shotgun (WGS) entry which is preliminary data.</text>
</comment>
<keyword evidence="1" id="KW-0472">Membrane</keyword>
<dbReference type="AlphaFoldDB" id="A0A941EMT0"/>
<protein>
    <submittedName>
        <fullName evidence="2">DUF1269 domain-containing protein</fullName>
    </submittedName>
</protein>
<gene>
    <name evidence="2" type="ORF">KDL01_11010</name>
</gene>
<feature type="transmembrane region" description="Helical" evidence="1">
    <location>
        <begin position="65"/>
        <end position="91"/>
    </location>
</feature>
<accession>A0A941EMT0</accession>
<keyword evidence="1" id="KW-0812">Transmembrane</keyword>